<evidence type="ECO:0000259" key="4">
    <source>
        <dbReference type="Pfam" id="PF15915"/>
    </source>
</evidence>
<sequence length="216" mass="24363">MAIEASFTVPQPEFPLNTIFDQLPDATIELDRVVPTDGAIIPYFWIHAENVGDFTADLSGDKGVEEFKVIDELEEEMLVRIKWNLNHESILIAIVNTDVTLLSGLGEQKNWTFEVRSSDQKSLSEFQSYCRENGIPIELTQLHALSPLKSDREFDLTDGQRSALVLAYSRGYFDSPREATQDDIADELDISRQAVSSRLQRGLRRLVASTLVTTQE</sequence>
<dbReference type="Proteomes" id="UP000281431">
    <property type="component" value="Unassembled WGS sequence"/>
</dbReference>
<keyword evidence="6" id="KW-1185">Reference proteome</keyword>
<evidence type="ECO:0000256" key="2">
    <source>
        <dbReference type="ARBA" id="ARBA00023163"/>
    </source>
</evidence>
<proteinExistence type="predicted"/>
<dbReference type="AlphaFoldDB" id="A0A3N6LZB5"/>
<name>A0A3N6LZB5_NATCH</name>
<keyword evidence="2" id="KW-0804">Transcription</keyword>
<dbReference type="SUPFAM" id="SSF88659">
    <property type="entry name" value="Sigma3 and sigma4 domains of RNA polymerase sigma factors"/>
    <property type="match status" value="1"/>
</dbReference>
<dbReference type="InterPro" id="IPR007050">
    <property type="entry name" value="HTH_bacterioopsin"/>
</dbReference>
<feature type="domain" description="Bacterioopsin transcriptional activator GAF and HTH associated" evidence="4">
    <location>
        <begin position="3"/>
        <end position="145"/>
    </location>
</feature>
<reference evidence="5 6" key="1">
    <citation type="submission" date="2018-10" db="EMBL/GenBank/DDBJ databases">
        <title>Natrarchaeobius chitinivorans gen. nov., sp. nov., and Natrarchaeobius haloalkaliphilus sp. nov., alkaliphilic, chitin-utilizing haloarchaea from hypersaline alkaline lakes.</title>
        <authorList>
            <person name="Sorokin D.Y."/>
            <person name="Elcheninov A.G."/>
            <person name="Kostrikina N.A."/>
            <person name="Bale N.J."/>
            <person name="Sinninghe Damste J.S."/>
            <person name="Khijniak T.V."/>
            <person name="Kublanov I.V."/>
            <person name="Toshchakov S.V."/>
        </authorList>
    </citation>
    <scope>NUCLEOTIDE SEQUENCE [LARGE SCALE GENOMIC DNA]</scope>
    <source>
        <strain evidence="5 6">AArcht7</strain>
    </source>
</reference>
<gene>
    <name evidence="5" type="ORF">EA472_20475</name>
</gene>
<dbReference type="PANTHER" id="PTHR34236">
    <property type="entry name" value="DIMETHYL SULFOXIDE REDUCTASE TRANSCRIPTIONAL ACTIVATOR"/>
    <property type="match status" value="1"/>
</dbReference>
<comment type="caution">
    <text evidence="5">The sequence shown here is derived from an EMBL/GenBank/DDBJ whole genome shotgun (WGS) entry which is preliminary data.</text>
</comment>
<dbReference type="InterPro" id="IPR031803">
    <property type="entry name" value="BAT_GAF/HTH-assoc"/>
</dbReference>
<dbReference type="PANTHER" id="PTHR34236:SF1">
    <property type="entry name" value="DIMETHYL SULFOXIDE REDUCTASE TRANSCRIPTIONAL ACTIVATOR"/>
    <property type="match status" value="1"/>
</dbReference>
<dbReference type="EMBL" id="REFZ01000025">
    <property type="protein sequence ID" value="RQG96233.1"/>
    <property type="molecule type" value="Genomic_DNA"/>
</dbReference>
<organism evidence="5 6">
    <name type="scientific">Natrarchaeobius chitinivorans</name>
    <dbReference type="NCBI Taxonomy" id="1679083"/>
    <lineage>
        <taxon>Archaea</taxon>
        <taxon>Methanobacteriati</taxon>
        <taxon>Methanobacteriota</taxon>
        <taxon>Stenosarchaea group</taxon>
        <taxon>Halobacteria</taxon>
        <taxon>Halobacteriales</taxon>
        <taxon>Natrialbaceae</taxon>
        <taxon>Natrarchaeobius</taxon>
    </lineage>
</organism>
<keyword evidence="1" id="KW-0805">Transcription regulation</keyword>
<protein>
    <submittedName>
        <fullName evidence="5">Bacterio-opsin activator</fullName>
    </submittedName>
</protein>
<dbReference type="CDD" id="cd06171">
    <property type="entry name" value="Sigma70_r4"/>
    <property type="match status" value="1"/>
</dbReference>
<dbReference type="Gene3D" id="1.10.10.10">
    <property type="entry name" value="Winged helix-like DNA-binding domain superfamily/Winged helix DNA-binding domain"/>
    <property type="match status" value="1"/>
</dbReference>
<evidence type="ECO:0000313" key="5">
    <source>
        <dbReference type="EMBL" id="RQG96233.1"/>
    </source>
</evidence>
<dbReference type="Pfam" id="PF04967">
    <property type="entry name" value="HTH_10"/>
    <property type="match status" value="1"/>
</dbReference>
<evidence type="ECO:0000313" key="6">
    <source>
        <dbReference type="Proteomes" id="UP000281431"/>
    </source>
</evidence>
<dbReference type="InterPro" id="IPR013324">
    <property type="entry name" value="RNA_pol_sigma_r3/r4-like"/>
</dbReference>
<accession>A0A3N6LZB5</accession>
<dbReference type="Pfam" id="PF15915">
    <property type="entry name" value="BAT"/>
    <property type="match status" value="1"/>
</dbReference>
<dbReference type="OrthoDB" id="156233at2157"/>
<feature type="domain" description="HTH bat-type" evidence="3">
    <location>
        <begin position="156"/>
        <end position="207"/>
    </location>
</feature>
<evidence type="ECO:0000256" key="1">
    <source>
        <dbReference type="ARBA" id="ARBA00023015"/>
    </source>
</evidence>
<dbReference type="InterPro" id="IPR036388">
    <property type="entry name" value="WH-like_DNA-bd_sf"/>
</dbReference>
<evidence type="ECO:0000259" key="3">
    <source>
        <dbReference type="Pfam" id="PF04967"/>
    </source>
</evidence>